<keyword evidence="6 10" id="KW-0378">Hydrolase</keyword>
<name>A0ABT9U038_PAEHA</name>
<evidence type="ECO:0000259" key="13">
    <source>
        <dbReference type="PROSITE" id="PS51721"/>
    </source>
</evidence>
<dbReference type="HAMAP" id="MF_01820">
    <property type="entry name" value="GTPase_RsgA"/>
    <property type="match status" value="1"/>
</dbReference>
<feature type="binding site" evidence="10">
    <location>
        <begin position="139"/>
        <end position="142"/>
    </location>
    <ligand>
        <name>GTP</name>
        <dbReference type="ChEBI" id="CHEBI:37565"/>
    </ligand>
</feature>
<evidence type="ECO:0000256" key="9">
    <source>
        <dbReference type="ARBA" id="ARBA00023134"/>
    </source>
</evidence>
<dbReference type="InterPro" id="IPR004881">
    <property type="entry name" value="Ribosome_biogen_GTPase_RsgA"/>
</dbReference>
<dbReference type="Gene3D" id="1.10.40.50">
    <property type="entry name" value="Probable gtpase engc, domain 3"/>
    <property type="match status" value="1"/>
</dbReference>
<dbReference type="GO" id="GO:0016787">
    <property type="term" value="F:hydrolase activity"/>
    <property type="evidence" value="ECO:0007669"/>
    <property type="project" value="UniProtKB-KW"/>
</dbReference>
<dbReference type="PANTHER" id="PTHR32120">
    <property type="entry name" value="SMALL RIBOSOMAL SUBUNIT BIOGENESIS GTPASE RSGA"/>
    <property type="match status" value="1"/>
</dbReference>
<evidence type="ECO:0000256" key="8">
    <source>
        <dbReference type="ARBA" id="ARBA00022884"/>
    </source>
</evidence>
<dbReference type="InterPro" id="IPR030378">
    <property type="entry name" value="G_CP_dom"/>
</dbReference>
<dbReference type="SUPFAM" id="SSF52540">
    <property type="entry name" value="P-loop containing nucleoside triphosphate hydrolases"/>
    <property type="match status" value="1"/>
</dbReference>
<keyword evidence="5 10" id="KW-0547">Nucleotide-binding</keyword>
<evidence type="ECO:0000256" key="3">
    <source>
        <dbReference type="ARBA" id="ARBA00022723"/>
    </source>
</evidence>
<dbReference type="PANTHER" id="PTHR32120:SF11">
    <property type="entry name" value="SMALL RIBOSOMAL SUBUNIT BIOGENESIS GTPASE RSGA 1, MITOCHONDRIAL-RELATED"/>
    <property type="match status" value="1"/>
</dbReference>
<proteinExistence type="inferred from homology"/>
<keyword evidence="7 10" id="KW-0862">Zinc</keyword>
<dbReference type="CDD" id="cd01854">
    <property type="entry name" value="YjeQ_EngC"/>
    <property type="match status" value="1"/>
</dbReference>
<comment type="function">
    <text evidence="10">One of several proteins that assist in the late maturation steps of the functional core of the 30S ribosomal subunit. Helps release RbfA from mature subunits. May play a role in the assembly of ribosomal proteins into the subunit. Circularly permuted GTPase that catalyzes slow GTP hydrolysis, GTPase activity is stimulated by the 30S ribosomal subunit.</text>
</comment>
<dbReference type="Pfam" id="PF03193">
    <property type="entry name" value="RsgA_GTPase"/>
    <property type="match status" value="1"/>
</dbReference>
<feature type="binding site" evidence="10">
    <location>
        <position position="284"/>
    </location>
    <ligand>
        <name>Zn(2+)</name>
        <dbReference type="ChEBI" id="CHEBI:29105"/>
    </ligand>
</feature>
<keyword evidence="4 10" id="KW-0699">rRNA-binding</keyword>
<keyword evidence="15" id="KW-1185">Reference proteome</keyword>
<dbReference type="Pfam" id="PF16745">
    <property type="entry name" value="RsgA_N"/>
    <property type="match status" value="1"/>
</dbReference>
<keyword evidence="3 10" id="KW-0479">Metal-binding</keyword>
<evidence type="ECO:0000256" key="7">
    <source>
        <dbReference type="ARBA" id="ARBA00022833"/>
    </source>
</evidence>
<dbReference type="EC" id="3.6.1.-" evidence="10"/>
<keyword evidence="8 10" id="KW-0694">RNA-binding</keyword>
<dbReference type="SUPFAM" id="SSF50249">
    <property type="entry name" value="Nucleic acid-binding proteins"/>
    <property type="match status" value="1"/>
</dbReference>
<gene>
    <name evidence="10" type="primary">rsgA</name>
    <name evidence="14" type="ORF">J2T15_002430</name>
</gene>
<dbReference type="InterPro" id="IPR012340">
    <property type="entry name" value="NA-bd_OB-fold"/>
</dbReference>
<evidence type="ECO:0000313" key="15">
    <source>
        <dbReference type="Proteomes" id="UP001229346"/>
    </source>
</evidence>
<feature type="compositionally biased region" description="Low complexity" evidence="11">
    <location>
        <begin position="1"/>
        <end position="18"/>
    </location>
</feature>
<evidence type="ECO:0000256" key="10">
    <source>
        <dbReference type="HAMAP-Rule" id="MF_01820"/>
    </source>
</evidence>
<comment type="subunit">
    <text evidence="10">Monomer. Associates with 30S ribosomal subunit, binds 16S rRNA.</text>
</comment>
<dbReference type="InterPro" id="IPR027417">
    <property type="entry name" value="P-loop_NTPase"/>
</dbReference>
<reference evidence="14 15" key="1">
    <citation type="submission" date="2023-07" db="EMBL/GenBank/DDBJ databases">
        <title>Sorghum-associated microbial communities from plants grown in Nebraska, USA.</title>
        <authorList>
            <person name="Schachtman D."/>
        </authorList>
    </citation>
    <scope>NUCLEOTIDE SEQUENCE [LARGE SCALE GENOMIC DNA]</scope>
    <source>
        <strain evidence="14 15">CC482</strain>
    </source>
</reference>
<feature type="binding site" evidence="10">
    <location>
        <begin position="198"/>
        <end position="206"/>
    </location>
    <ligand>
        <name>GTP</name>
        <dbReference type="ChEBI" id="CHEBI:37565"/>
    </ligand>
</feature>
<sequence>MSSQTKKNSNNSKNNSNSHHGDMLRGTIVKALSGYYYVRAEGVSTDTAPVQCRARGIFKKRGVSPLVGDEVLYSMTDNGEGTVEEVMPRRSELIRPPVANIDLAILVFSVTEPALNLQLLDKFLVHIEHAGIEPVLCLSKQDLENDGMETEEAQLAASSVNRIYRSIGYEVFGTSSRKGDGIEALHERLKGHLAVFAGQSGVGKSSLLNAIVPGLTLETNEISNRLGRGKHTTRHVELIAIGGGYVADTPGFSQLDFAELGIEDLSYCFVEMRHLASDCKFRGCTHLHEPGCAVLAAVDKGGIERSRYDNYVLFMNEWNDRKRRY</sequence>
<feature type="domain" description="EngC GTPase" evidence="12">
    <location>
        <begin position="99"/>
        <end position="253"/>
    </location>
</feature>
<keyword evidence="9 10" id="KW-0342">GTP-binding</keyword>
<evidence type="ECO:0000256" key="2">
    <source>
        <dbReference type="ARBA" id="ARBA00022517"/>
    </source>
</evidence>
<evidence type="ECO:0000259" key="12">
    <source>
        <dbReference type="PROSITE" id="PS50936"/>
    </source>
</evidence>
<comment type="cofactor">
    <cofactor evidence="10">
        <name>Zn(2+)</name>
        <dbReference type="ChEBI" id="CHEBI:29105"/>
    </cofactor>
    <text evidence="10">Binds 1 zinc ion per subunit.</text>
</comment>
<evidence type="ECO:0000256" key="6">
    <source>
        <dbReference type="ARBA" id="ARBA00022801"/>
    </source>
</evidence>
<dbReference type="EMBL" id="JAUSSU010000004">
    <property type="protein sequence ID" value="MDQ0112995.1"/>
    <property type="molecule type" value="Genomic_DNA"/>
</dbReference>
<dbReference type="PROSITE" id="PS50936">
    <property type="entry name" value="ENGC_GTPASE"/>
    <property type="match status" value="1"/>
</dbReference>
<evidence type="ECO:0000256" key="11">
    <source>
        <dbReference type="SAM" id="MobiDB-lite"/>
    </source>
</evidence>
<feature type="region of interest" description="Disordered" evidence="11">
    <location>
        <begin position="1"/>
        <end position="23"/>
    </location>
</feature>
<dbReference type="InterPro" id="IPR010914">
    <property type="entry name" value="RsgA_GTPase_dom"/>
</dbReference>
<evidence type="ECO:0000256" key="1">
    <source>
        <dbReference type="ARBA" id="ARBA00022490"/>
    </source>
</evidence>
<dbReference type="Gene3D" id="2.40.50.140">
    <property type="entry name" value="Nucleic acid-binding proteins"/>
    <property type="match status" value="1"/>
</dbReference>
<feature type="binding site" evidence="10">
    <location>
        <position position="286"/>
    </location>
    <ligand>
        <name>Zn(2+)</name>
        <dbReference type="ChEBI" id="CHEBI:29105"/>
    </ligand>
</feature>
<dbReference type="InterPro" id="IPR031944">
    <property type="entry name" value="RsgA_N"/>
</dbReference>
<dbReference type="Gene3D" id="3.40.50.300">
    <property type="entry name" value="P-loop containing nucleotide triphosphate hydrolases"/>
    <property type="match status" value="1"/>
</dbReference>
<accession>A0ABT9U038</accession>
<organism evidence="14 15">
    <name type="scientific">Paenibacillus harenae</name>
    <dbReference type="NCBI Taxonomy" id="306543"/>
    <lineage>
        <taxon>Bacteria</taxon>
        <taxon>Bacillati</taxon>
        <taxon>Bacillota</taxon>
        <taxon>Bacilli</taxon>
        <taxon>Bacillales</taxon>
        <taxon>Paenibacillaceae</taxon>
        <taxon>Paenibacillus</taxon>
    </lineage>
</organism>
<evidence type="ECO:0000256" key="5">
    <source>
        <dbReference type="ARBA" id="ARBA00022741"/>
    </source>
</evidence>
<comment type="caution">
    <text evidence="14">The sequence shown here is derived from an EMBL/GenBank/DDBJ whole genome shotgun (WGS) entry which is preliminary data.</text>
</comment>
<dbReference type="NCBIfam" id="TIGR00157">
    <property type="entry name" value="ribosome small subunit-dependent GTPase A"/>
    <property type="match status" value="1"/>
</dbReference>
<evidence type="ECO:0000256" key="4">
    <source>
        <dbReference type="ARBA" id="ARBA00022730"/>
    </source>
</evidence>
<comment type="similarity">
    <text evidence="10">Belongs to the TRAFAC class YlqF/YawG GTPase family. RsgA subfamily.</text>
</comment>
<keyword evidence="1 10" id="KW-0963">Cytoplasm</keyword>
<keyword evidence="2 10" id="KW-0690">Ribosome biogenesis</keyword>
<protein>
    <recommendedName>
        <fullName evidence="10">Small ribosomal subunit biogenesis GTPase RsgA</fullName>
        <ecNumber evidence="10">3.6.1.-</ecNumber>
    </recommendedName>
</protein>
<evidence type="ECO:0000313" key="14">
    <source>
        <dbReference type="EMBL" id="MDQ0112995.1"/>
    </source>
</evidence>
<comment type="subcellular location">
    <subcellularLocation>
        <location evidence="10">Cytoplasm</location>
    </subcellularLocation>
</comment>
<feature type="binding site" evidence="10">
    <location>
        <position position="279"/>
    </location>
    <ligand>
        <name>Zn(2+)</name>
        <dbReference type="ChEBI" id="CHEBI:29105"/>
    </ligand>
</feature>
<dbReference type="PROSITE" id="PS51721">
    <property type="entry name" value="G_CP"/>
    <property type="match status" value="1"/>
</dbReference>
<dbReference type="Proteomes" id="UP001229346">
    <property type="component" value="Unassembled WGS sequence"/>
</dbReference>
<feature type="binding site" evidence="10">
    <location>
        <position position="292"/>
    </location>
    <ligand>
        <name>Zn(2+)</name>
        <dbReference type="ChEBI" id="CHEBI:29105"/>
    </ligand>
</feature>
<feature type="domain" description="CP-type G" evidence="13">
    <location>
        <begin position="90"/>
        <end position="255"/>
    </location>
</feature>
<dbReference type="CDD" id="cd04466">
    <property type="entry name" value="S1_YloQ_GTPase"/>
    <property type="match status" value="1"/>
</dbReference>